<evidence type="ECO:0000313" key="1">
    <source>
        <dbReference type="EMBL" id="SPQ25481.1"/>
    </source>
</evidence>
<accession>A0A3S4F2M7</accession>
<evidence type="ECO:0000313" key="2">
    <source>
        <dbReference type="Proteomes" id="UP000289323"/>
    </source>
</evidence>
<gene>
    <name evidence="1" type="ORF">TT172_LOCUS7900</name>
</gene>
<dbReference type="AlphaFoldDB" id="A0A3S4F2M7"/>
<name>A0A3S4F2M7_9PEZI</name>
<dbReference type="Proteomes" id="UP000289323">
    <property type="component" value="Unassembled WGS sequence"/>
</dbReference>
<protein>
    <submittedName>
        <fullName evidence="1">83dd3967-f09c-4e34-9f2f-361f8138342f</fullName>
    </submittedName>
</protein>
<sequence>MRLAIRVGLIDGFLLNFPTIPSTAIFSAPHLGESWDDLLFDGGAQRSLYWGVVQATLNMTLDLYLFGLSLPVISALNLSPRRRVQILVVFMTAFMKADWRLASTVF</sequence>
<proteinExistence type="predicted"/>
<dbReference type="EMBL" id="OUUZ01000015">
    <property type="protein sequence ID" value="SPQ25481.1"/>
    <property type="molecule type" value="Genomic_DNA"/>
</dbReference>
<reference evidence="1 2" key="1">
    <citation type="submission" date="2018-04" db="EMBL/GenBank/DDBJ databases">
        <authorList>
            <person name="Huttner S."/>
            <person name="Dainat J."/>
        </authorList>
    </citation>
    <scope>NUCLEOTIDE SEQUENCE [LARGE SCALE GENOMIC DNA]</scope>
</reference>
<organism evidence="1 2">
    <name type="scientific">Thermothielavioides terrestris</name>
    <dbReference type="NCBI Taxonomy" id="2587410"/>
    <lineage>
        <taxon>Eukaryota</taxon>
        <taxon>Fungi</taxon>
        <taxon>Dikarya</taxon>
        <taxon>Ascomycota</taxon>
        <taxon>Pezizomycotina</taxon>
        <taxon>Sordariomycetes</taxon>
        <taxon>Sordariomycetidae</taxon>
        <taxon>Sordariales</taxon>
        <taxon>Chaetomiaceae</taxon>
        <taxon>Thermothielavioides</taxon>
    </lineage>
</organism>